<feature type="transmembrane region" description="Helical" evidence="11">
    <location>
        <begin position="685"/>
        <end position="702"/>
    </location>
</feature>
<evidence type="ECO:0000256" key="3">
    <source>
        <dbReference type="ARBA" id="ARBA00022676"/>
    </source>
</evidence>
<evidence type="ECO:0000256" key="10">
    <source>
        <dbReference type="ARBA" id="ARBA00046288"/>
    </source>
</evidence>
<dbReference type="CDD" id="cd03784">
    <property type="entry name" value="GT1_Gtf-like"/>
    <property type="match status" value="2"/>
</dbReference>
<evidence type="ECO:0000256" key="8">
    <source>
        <dbReference type="ARBA" id="ARBA00023136"/>
    </source>
</evidence>
<evidence type="ECO:0000256" key="4">
    <source>
        <dbReference type="ARBA" id="ARBA00022679"/>
    </source>
</evidence>
<accession>A0A5E4MM23</accession>
<keyword evidence="12" id="KW-0732">Signal</keyword>
<feature type="chain" id="PRO_5022859202" evidence="12">
    <location>
        <begin position="22"/>
        <end position="1012"/>
    </location>
</feature>
<dbReference type="InterPro" id="IPR050271">
    <property type="entry name" value="UDP-glycosyltransferase"/>
</dbReference>
<dbReference type="GO" id="GO:0008194">
    <property type="term" value="F:UDP-glycosyltransferase activity"/>
    <property type="evidence" value="ECO:0007669"/>
    <property type="project" value="InterPro"/>
</dbReference>
<dbReference type="AlphaFoldDB" id="A0A5E4MM23"/>
<protein>
    <submittedName>
        <fullName evidence="13">UDP-glucuronosyl/UDP-glucosyltransferase</fullName>
    </submittedName>
</protein>
<dbReference type="Gene3D" id="3.40.50.2000">
    <property type="entry name" value="Glycogen Phosphorylase B"/>
    <property type="match status" value="4"/>
</dbReference>
<evidence type="ECO:0000256" key="12">
    <source>
        <dbReference type="SAM" id="SignalP"/>
    </source>
</evidence>
<dbReference type="Pfam" id="PF00201">
    <property type="entry name" value="UDPGT"/>
    <property type="match status" value="2"/>
</dbReference>
<feature type="transmembrane region" description="Helical" evidence="11">
    <location>
        <begin position="484"/>
        <end position="503"/>
    </location>
</feature>
<evidence type="ECO:0000313" key="13">
    <source>
        <dbReference type="EMBL" id="VVC33307.1"/>
    </source>
</evidence>
<dbReference type="PANTHER" id="PTHR48043">
    <property type="entry name" value="EG:EG0003.4 PROTEIN-RELATED"/>
    <property type="match status" value="1"/>
</dbReference>
<evidence type="ECO:0000256" key="2">
    <source>
        <dbReference type="ARBA" id="ARBA00009995"/>
    </source>
</evidence>
<dbReference type="GO" id="GO:0005783">
    <property type="term" value="C:endoplasmic reticulum"/>
    <property type="evidence" value="ECO:0007669"/>
    <property type="project" value="UniProtKB-SubCell"/>
</dbReference>
<evidence type="ECO:0000256" key="1">
    <source>
        <dbReference type="ARBA" id="ARBA00004240"/>
    </source>
</evidence>
<keyword evidence="3" id="KW-0328">Glycosyltransferase</keyword>
<dbReference type="EMBL" id="CABPRJ010000966">
    <property type="protein sequence ID" value="VVC33307.1"/>
    <property type="molecule type" value="Genomic_DNA"/>
</dbReference>
<dbReference type="InterPro" id="IPR002213">
    <property type="entry name" value="UDP_glucos_trans"/>
</dbReference>
<evidence type="ECO:0000256" key="11">
    <source>
        <dbReference type="SAM" id="Phobius"/>
    </source>
</evidence>
<evidence type="ECO:0000256" key="6">
    <source>
        <dbReference type="ARBA" id="ARBA00022824"/>
    </source>
</evidence>
<proteinExistence type="inferred from homology"/>
<keyword evidence="7 11" id="KW-1133">Transmembrane helix</keyword>
<keyword evidence="8 11" id="KW-0472">Membrane</keyword>
<keyword evidence="5 11" id="KW-0812">Transmembrane</keyword>
<evidence type="ECO:0000256" key="5">
    <source>
        <dbReference type="ARBA" id="ARBA00022692"/>
    </source>
</evidence>
<comment type="subcellular location">
    <subcellularLocation>
        <location evidence="10">Endomembrane system</location>
        <topology evidence="10">Single-pass type I membrane protein</topology>
    </subcellularLocation>
    <subcellularLocation>
        <location evidence="1">Endoplasmic reticulum</location>
    </subcellularLocation>
</comment>
<name>A0A5E4MM23_9HEMI</name>
<dbReference type="FunFam" id="3.40.50.2000:FF:000050">
    <property type="entry name" value="UDP-glucuronosyltransferase"/>
    <property type="match status" value="2"/>
</dbReference>
<dbReference type="OrthoDB" id="5835829at2759"/>
<feature type="transmembrane region" description="Helical" evidence="11">
    <location>
        <begin position="965"/>
        <end position="989"/>
    </location>
</feature>
<keyword evidence="6" id="KW-0256">Endoplasmic reticulum</keyword>
<organism evidence="13 14">
    <name type="scientific">Cinara cedri</name>
    <dbReference type="NCBI Taxonomy" id="506608"/>
    <lineage>
        <taxon>Eukaryota</taxon>
        <taxon>Metazoa</taxon>
        <taxon>Ecdysozoa</taxon>
        <taxon>Arthropoda</taxon>
        <taxon>Hexapoda</taxon>
        <taxon>Insecta</taxon>
        <taxon>Pterygota</taxon>
        <taxon>Neoptera</taxon>
        <taxon>Paraneoptera</taxon>
        <taxon>Hemiptera</taxon>
        <taxon>Sternorrhyncha</taxon>
        <taxon>Aphidomorpha</taxon>
        <taxon>Aphidoidea</taxon>
        <taxon>Aphididae</taxon>
        <taxon>Lachninae</taxon>
        <taxon>Cinara</taxon>
    </lineage>
</organism>
<evidence type="ECO:0000256" key="9">
    <source>
        <dbReference type="ARBA" id="ARBA00023180"/>
    </source>
</evidence>
<reference evidence="13 14" key="1">
    <citation type="submission" date="2019-08" db="EMBL/GenBank/DDBJ databases">
        <authorList>
            <person name="Alioto T."/>
            <person name="Alioto T."/>
            <person name="Gomez Garrido J."/>
        </authorList>
    </citation>
    <scope>NUCLEOTIDE SEQUENCE [LARGE SCALE GENOMIC DNA]</scope>
</reference>
<dbReference type="Proteomes" id="UP000325440">
    <property type="component" value="Unassembled WGS sequence"/>
</dbReference>
<keyword evidence="4 13" id="KW-0808">Transferase</keyword>
<feature type="signal peptide" evidence="12">
    <location>
        <begin position="1"/>
        <end position="21"/>
    </location>
</feature>
<gene>
    <name evidence="13" type="ORF">CINCED_3A004360</name>
</gene>
<dbReference type="PANTHER" id="PTHR48043:SF159">
    <property type="entry name" value="EG:EG0003.4 PROTEIN-RELATED"/>
    <property type="match status" value="1"/>
</dbReference>
<evidence type="ECO:0000313" key="14">
    <source>
        <dbReference type="Proteomes" id="UP000325440"/>
    </source>
</evidence>
<keyword evidence="14" id="KW-1185">Reference proteome</keyword>
<evidence type="ECO:0000256" key="7">
    <source>
        <dbReference type="ARBA" id="ARBA00022989"/>
    </source>
</evidence>
<keyword evidence="9" id="KW-0325">Glycoprotein</keyword>
<sequence length="1012" mass="116992">MTMKFILILALTALFFAPIKSSNILVFVPSPWKSHLVSFQPLFLELAHRGHNVTVVTKFAVDNPPANYRQVIVNYEINLSLKNLLFMENNKYLIAFEELNIRNILAFNLTQQFISSPDVQKFIKEDQSTFDLVIVESFFQQCTVAMGHKYRAPVINIIPVSPCATHSISAANPFDFSYIKDYKTDSGKSLNFQNRLLNTFFGLYTLFVEPIIYNPKMENMMNTYFKYPGYETRPTMTEMLKNVSLSLIDSDVMILSSRPYVPSFIEVPGIHFRPPKKMNKELQEYMDTATKGVVFLNFGTVINMDNVSKHTLDIFKKVLGRLEQKVIFRWTNNDTQGFPDNFYVDSWLPQVDILKHPNCKLFITHGGIHGLMETIDAGVPFIGFPVFGDQHQNLRISQENGFGIVGNIFSLTEEAFERDVKLVLFDLKFTENAKRMSLIFNDRPMPSMEKAVYWIEYVIRHKGAHHLRSPAVELVWYQYYSLDIFAFIISIILFLIFICYPLFFAPIKSSNILVFVPSPWKSHLVSFQPLFLELAHRGHNVTVVTKFAVDNPPANYRQVIVEYEMNLTAIEPFIFKETNIYEEFFKELYIRNIISQDLTQQYISSSNVQSFIKEDQSTFDLVIVESFFQECTIAMGHKYSAPVISIIPLAPWAIQSVLAANPFDFSYIKDFKIDSGKSLNFQNRLFNTLFGLYALFVAPIIYNPKMENMMNTYFKYPGYKTRPTMTEMLKNVSLSLIDSDVMILSSRPYVPSFIEVPGIHFRPVKNMDKKLQDFMDTATKGVVFLNFGTLINMDKVPKPTLDIFKKVLGRLEQKVIFKWTNNDTQGFPDNFYVDSWLPQVDILKHPNCKLFITHGGIHGLMETIDAGVPFIGFPVFGDQHQNLRISQENGFGIMSNIMTLTENTFERDVGLVLNEPSFKENAMRMSLIFNDRPLTSIDKAVYWVEYVIRHKGAHHLRSPAVELVWYQYYSLDIFAFIISIILFLIFIFYRITKLVIKSIFNLLFKTTKLKLS</sequence>
<dbReference type="SUPFAM" id="SSF53756">
    <property type="entry name" value="UDP-Glycosyltransferase/glycogen phosphorylase"/>
    <property type="match status" value="2"/>
</dbReference>
<comment type="similarity">
    <text evidence="2">Belongs to the UDP-glycosyltransferase family.</text>
</comment>